<accession>A0A518ELD9</accession>
<dbReference type="CDD" id="cd03801">
    <property type="entry name" value="GT4_PimA-like"/>
    <property type="match status" value="1"/>
</dbReference>
<dbReference type="InterPro" id="IPR028098">
    <property type="entry name" value="Glyco_trans_4-like_N"/>
</dbReference>
<dbReference type="Gene3D" id="3.40.50.2000">
    <property type="entry name" value="Glycogen Phosphorylase B"/>
    <property type="match status" value="2"/>
</dbReference>
<evidence type="ECO:0000259" key="1">
    <source>
        <dbReference type="Pfam" id="PF13439"/>
    </source>
</evidence>
<dbReference type="Pfam" id="PF13692">
    <property type="entry name" value="Glyco_trans_1_4"/>
    <property type="match status" value="1"/>
</dbReference>
<evidence type="ECO:0000313" key="3">
    <source>
        <dbReference type="Proteomes" id="UP000320390"/>
    </source>
</evidence>
<reference evidence="2 3" key="1">
    <citation type="submission" date="2019-02" db="EMBL/GenBank/DDBJ databases">
        <title>Deep-cultivation of Planctomycetes and their phenomic and genomic characterization uncovers novel biology.</title>
        <authorList>
            <person name="Wiegand S."/>
            <person name="Jogler M."/>
            <person name="Boedeker C."/>
            <person name="Pinto D."/>
            <person name="Vollmers J."/>
            <person name="Rivas-Marin E."/>
            <person name="Kohn T."/>
            <person name="Peeters S.H."/>
            <person name="Heuer A."/>
            <person name="Rast P."/>
            <person name="Oberbeckmann S."/>
            <person name="Bunk B."/>
            <person name="Jeske O."/>
            <person name="Meyerdierks A."/>
            <person name="Storesund J.E."/>
            <person name="Kallscheuer N."/>
            <person name="Luecker S."/>
            <person name="Lage O.M."/>
            <person name="Pohl T."/>
            <person name="Merkel B.J."/>
            <person name="Hornburger P."/>
            <person name="Mueller R.-W."/>
            <person name="Bruemmer F."/>
            <person name="Labrenz M."/>
            <person name="Spormann A.M."/>
            <person name="Op den Camp H."/>
            <person name="Overmann J."/>
            <person name="Amann R."/>
            <person name="Jetten M.S.M."/>
            <person name="Mascher T."/>
            <person name="Medema M.H."/>
            <person name="Devos D.P."/>
            <person name="Kaster A.-K."/>
            <person name="Ovreas L."/>
            <person name="Rohde M."/>
            <person name="Galperin M.Y."/>
            <person name="Jogler C."/>
        </authorList>
    </citation>
    <scope>NUCLEOTIDE SEQUENCE [LARGE SCALE GENOMIC DNA]</scope>
    <source>
        <strain evidence="2 3">Poly30</strain>
    </source>
</reference>
<organism evidence="2 3">
    <name type="scientific">Saltatorellus ferox</name>
    <dbReference type="NCBI Taxonomy" id="2528018"/>
    <lineage>
        <taxon>Bacteria</taxon>
        <taxon>Pseudomonadati</taxon>
        <taxon>Planctomycetota</taxon>
        <taxon>Planctomycetia</taxon>
        <taxon>Planctomycetia incertae sedis</taxon>
        <taxon>Saltatorellus</taxon>
    </lineage>
</organism>
<sequence length="420" mass="46074">MTASDDRPRLLFIAPWFLFPTISGGRIRTADILRGMLGGRFHVTLLQPEPPEGTEVHRDELVRAADEAIFWKDDSKRSSLRRLAAVASSLPISVATDDSPNARAAIRKALEQKPDVVVVDFVHTAMLCPEAFGMPSIVFTHNVEAEIYKRQAERADKPWMRTVWKSQARKMHRFEAETLKRFDAVIAVSDRDAEQFNQNFGIPHTATIPTGVDIEFHSPAKTAREGDLTDKTPELVFTGSMNWLPNIEGLEWFLAESWPKIAAACPGASLKVIGRNPDEGLVQAAKRANANWNFTGFVDDVRPHIHGGDLSIIPLRIGGGTRLKAYEAMALGSPLISTTLGVEGLPIDDGAHCLMADTADAFADACIDLLRDGEKRERIRAAARQVVVDRFSSKKVAEVFEEICLKAMGKGPAGASARAS</sequence>
<protein>
    <submittedName>
        <fullName evidence="2">Glycosyl transferases group 1</fullName>
    </submittedName>
</protein>
<name>A0A518ELD9_9BACT</name>
<dbReference type="PANTHER" id="PTHR12526">
    <property type="entry name" value="GLYCOSYLTRANSFERASE"/>
    <property type="match status" value="1"/>
</dbReference>
<evidence type="ECO:0000313" key="2">
    <source>
        <dbReference type="EMBL" id="QDV04898.1"/>
    </source>
</evidence>
<dbReference type="AlphaFoldDB" id="A0A518ELD9"/>
<dbReference type="PANTHER" id="PTHR12526:SF600">
    <property type="entry name" value="GLYCOSYL TRANSFERASE GROUP 1"/>
    <property type="match status" value="1"/>
</dbReference>
<proteinExistence type="predicted"/>
<gene>
    <name evidence="2" type="ORF">Poly30_03920</name>
</gene>
<dbReference type="OrthoDB" id="9807209at2"/>
<dbReference type="EMBL" id="CP036434">
    <property type="protein sequence ID" value="QDV04898.1"/>
    <property type="molecule type" value="Genomic_DNA"/>
</dbReference>
<dbReference type="Proteomes" id="UP000320390">
    <property type="component" value="Chromosome"/>
</dbReference>
<dbReference type="Pfam" id="PF13439">
    <property type="entry name" value="Glyco_transf_4"/>
    <property type="match status" value="1"/>
</dbReference>
<keyword evidence="3" id="KW-1185">Reference proteome</keyword>
<dbReference type="GO" id="GO:0016757">
    <property type="term" value="F:glycosyltransferase activity"/>
    <property type="evidence" value="ECO:0007669"/>
    <property type="project" value="TreeGrafter"/>
</dbReference>
<dbReference type="RefSeq" id="WP_145194332.1">
    <property type="nucleotide sequence ID" value="NZ_CP036434.1"/>
</dbReference>
<dbReference type="SUPFAM" id="SSF53756">
    <property type="entry name" value="UDP-Glycosyltransferase/glycogen phosphorylase"/>
    <property type="match status" value="1"/>
</dbReference>
<feature type="domain" description="Glycosyltransferase subfamily 4-like N-terminal" evidence="1">
    <location>
        <begin position="98"/>
        <end position="215"/>
    </location>
</feature>
<keyword evidence="2" id="KW-0808">Transferase</keyword>